<reference evidence="6 7" key="1">
    <citation type="journal article" date="2019" name="Commun. Biol.">
        <title>The bagworm genome reveals a unique fibroin gene that provides high tensile strength.</title>
        <authorList>
            <person name="Kono N."/>
            <person name="Nakamura H."/>
            <person name="Ohtoshi R."/>
            <person name="Tomita M."/>
            <person name="Numata K."/>
            <person name="Arakawa K."/>
        </authorList>
    </citation>
    <scope>NUCLEOTIDE SEQUENCE [LARGE SCALE GENOMIC DNA]</scope>
</reference>
<sequence length="375" mass="41623">MLGRAVERADKYLFAGRKSFEWRPRVGVVTSDGYRQLCKTPVSVTVDERSTTIKFDVDDSFRRNPDEYQVLHVNDSKSLWRSNFDIDNKVKVLTHGWLNMASALCRSRSKKVIEKNCFNRRKSYLNVSDLNIIVVDWGVAANVNYIVASYNVAQVGRHLTHFLNFLIDEGVSMDDVHLIGHSLGAHVVGIAGAYVQKGPIDTITGLDPALPLFTLGNPDARLDRHDARHVEVIHTCGGYLGFATPLGHVDFYPNGGTSQPGCGTDYRGFCAHNRAHMYFAESITSEVPFTAVHCVDYNELYYNGRCAGAGDTLPMGGFTTSGRPLKPYALGAGDPDRGQNKILIRGSVNFNYKFNFQRSSYGVHNSSDLRDEGLS</sequence>
<name>A0A4C1ZFU0_EUMVA</name>
<evidence type="ECO:0000256" key="4">
    <source>
        <dbReference type="RuleBase" id="RU004262"/>
    </source>
</evidence>
<comment type="caution">
    <text evidence="6">The sequence shown here is derived from an EMBL/GenBank/DDBJ whole genome shotgun (WGS) entry which is preliminary data.</text>
</comment>
<dbReference type="Gene3D" id="3.40.50.1820">
    <property type="entry name" value="alpha/beta hydrolase"/>
    <property type="match status" value="1"/>
</dbReference>
<evidence type="ECO:0000256" key="1">
    <source>
        <dbReference type="ARBA" id="ARBA00004613"/>
    </source>
</evidence>
<evidence type="ECO:0000259" key="5">
    <source>
        <dbReference type="Pfam" id="PF00151"/>
    </source>
</evidence>
<dbReference type="EMBL" id="BGZK01001876">
    <property type="protein sequence ID" value="GBP87691.1"/>
    <property type="molecule type" value="Genomic_DNA"/>
</dbReference>
<evidence type="ECO:0000313" key="7">
    <source>
        <dbReference type="Proteomes" id="UP000299102"/>
    </source>
</evidence>
<organism evidence="6 7">
    <name type="scientific">Eumeta variegata</name>
    <name type="common">Bagworm moth</name>
    <name type="synonym">Eumeta japonica</name>
    <dbReference type="NCBI Taxonomy" id="151549"/>
    <lineage>
        <taxon>Eukaryota</taxon>
        <taxon>Metazoa</taxon>
        <taxon>Ecdysozoa</taxon>
        <taxon>Arthropoda</taxon>
        <taxon>Hexapoda</taxon>
        <taxon>Insecta</taxon>
        <taxon>Pterygota</taxon>
        <taxon>Neoptera</taxon>
        <taxon>Endopterygota</taxon>
        <taxon>Lepidoptera</taxon>
        <taxon>Glossata</taxon>
        <taxon>Ditrysia</taxon>
        <taxon>Tineoidea</taxon>
        <taxon>Psychidae</taxon>
        <taxon>Oiketicinae</taxon>
        <taxon>Eumeta</taxon>
    </lineage>
</organism>
<evidence type="ECO:0000313" key="6">
    <source>
        <dbReference type="EMBL" id="GBP87691.1"/>
    </source>
</evidence>
<dbReference type="STRING" id="151549.A0A4C1ZFU0"/>
<dbReference type="OrthoDB" id="199913at2759"/>
<dbReference type="InterPro" id="IPR013818">
    <property type="entry name" value="Lipase"/>
</dbReference>
<dbReference type="CDD" id="cd00707">
    <property type="entry name" value="Pancreat_lipase_like"/>
    <property type="match status" value="1"/>
</dbReference>
<proteinExistence type="inferred from homology"/>
<dbReference type="GO" id="GO:0016298">
    <property type="term" value="F:lipase activity"/>
    <property type="evidence" value="ECO:0007669"/>
    <property type="project" value="InterPro"/>
</dbReference>
<comment type="similarity">
    <text evidence="2 4">Belongs to the AB hydrolase superfamily. Lipase family.</text>
</comment>
<dbReference type="Pfam" id="PF00151">
    <property type="entry name" value="Lipase"/>
    <property type="match status" value="1"/>
</dbReference>
<gene>
    <name evidence="6" type="primary">Pnliprp2</name>
    <name evidence="6" type="ORF">EVAR_60423_1</name>
</gene>
<dbReference type="GO" id="GO:0016042">
    <property type="term" value="P:lipid catabolic process"/>
    <property type="evidence" value="ECO:0007669"/>
    <property type="project" value="TreeGrafter"/>
</dbReference>
<evidence type="ECO:0000256" key="2">
    <source>
        <dbReference type="ARBA" id="ARBA00010701"/>
    </source>
</evidence>
<dbReference type="AlphaFoldDB" id="A0A4C1ZFU0"/>
<dbReference type="InterPro" id="IPR033906">
    <property type="entry name" value="Lipase_N"/>
</dbReference>
<dbReference type="SUPFAM" id="SSF53474">
    <property type="entry name" value="alpha/beta-Hydrolases"/>
    <property type="match status" value="1"/>
</dbReference>
<dbReference type="PANTHER" id="PTHR11610">
    <property type="entry name" value="LIPASE"/>
    <property type="match status" value="1"/>
</dbReference>
<dbReference type="GO" id="GO:0017171">
    <property type="term" value="F:serine hydrolase activity"/>
    <property type="evidence" value="ECO:0007669"/>
    <property type="project" value="TreeGrafter"/>
</dbReference>
<dbReference type="InterPro" id="IPR029058">
    <property type="entry name" value="AB_hydrolase_fold"/>
</dbReference>
<dbReference type="PANTHER" id="PTHR11610:SF173">
    <property type="entry name" value="LIPASE DOMAIN-CONTAINING PROTEIN-RELATED"/>
    <property type="match status" value="1"/>
</dbReference>
<keyword evidence="7" id="KW-1185">Reference proteome</keyword>
<evidence type="ECO:0000256" key="3">
    <source>
        <dbReference type="ARBA" id="ARBA00022525"/>
    </source>
</evidence>
<dbReference type="InterPro" id="IPR000734">
    <property type="entry name" value="TAG_lipase"/>
</dbReference>
<protein>
    <submittedName>
        <fullName evidence="6">Pancreatic lipase-related protein 2</fullName>
    </submittedName>
</protein>
<dbReference type="Proteomes" id="UP000299102">
    <property type="component" value="Unassembled WGS sequence"/>
</dbReference>
<comment type="subcellular location">
    <subcellularLocation>
        <location evidence="1">Secreted</location>
    </subcellularLocation>
</comment>
<feature type="domain" description="Lipase" evidence="5">
    <location>
        <begin position="63"/>
        <end position="308"/>
    </location>
</feature>
<accession>A0A4C1ZFU0</accession>
<keyword evidence="3" id="KW-0964">Secreted</keyword>
<dbReference type="GO" id="GO:0005615">
    <property type="term" value="C:extracellular space"/>
    <property type="evidence" value="ECO:0007669"/>
    <property type="project" value="TreeGrafter"/>
</dbReference>